<dbReference type="InterPro" id="IPR025639">
    <property type="entry name" value="DruA"/>
</dbReference>
<dbReference type="KEGG" id="cate:C2869_09670"/>
<evidence type="ECO:0000313" key="1">
    <source>
        <dbReference type="EMBL" id="AWB66681.1"/>
    </source>
</evidence>
<dbReference type="Proteomes" id="UP000244441">
    <property type="component" value="Chromosome"/>
</dbReference>
<name>A0A2S0VR42_9ALTE</name>
<dbReference type="EMBL" id="CP026604">
    <property type="protein sequence ID" value="AWB66681.1"/>
    <property type="molecule type" value="Genomic_DNA"/>
</dbReference>
<accession>A0A2S0VR42</accession>
<organism evidence="1 2">
    <name type="scientific">Saccharobesus litoralis</name>
    <dbReference type="NCBI Taxonomy" id="2172099"/>
    <lineage>
        <taxon>Bacteria</taxon>
        <taxon>Pseudomonadati</taxon>
        <taxon>Pseudomonadota</taxon>
        <taxon>Gammaproteobacteria</taxon>
        <taxon>Alteromonadales</taxon>
        <taxon>Alteromonadaceae</taxon>
        <taxon>Saccharobesus</taxon>
    </lineage>
</organism>
<reference evidence="1 2" key="1">
    <citation type="submission" date="2018-01" db="EMBL/GenBank/DDBJ databases">
        <title>Genome sequence of a Cantenovulum-like bacteria.</title>
        <authorList>
            <person name="Tan W.R."/>
            <person name="Lau N.-S."/>
            <person name="Go F."/>
            <person name="Amirul A.-A.A."/>
        </authorList>
    </citation>
    <scope>NUCLEOTIDE SEQUENCE [LARGE SCALE GENOMIC DNA]</scope>
    <source>
        <strain evidence="1 2">CCB-QB4</strain>
    </source>
</reference>
<dbReference type="OrthoDB" id="6637466at2"/>
<dbReference type="Pfam" id="PF14236">
    <property type="entry name" value="DruA"/>
    <property type="match status" value="1"/>
</dbReference>
<protein>
    <submittedName>
        <fullName evidence="1">Uncharacterized protein</fullName>
    </submittedName>
</protein>
<dbReference type="AlphaFoldDB" id="A0A2S0VR42"/>
<dbReference type="RefSeq" id="WP_108602739.1">
    <property type="nucleotide sequence ID" value="NZ_CP026604.1"/>
</dbReference>
<gene>
    <name evidence="1" type="ORF">C2869_09670</name>
</gene>
<keyword evidence="2" id="KW-1185">Reference proteome</keyword>
<proteinExistence type="predicted"/>
<sequence>MQNTFQKTYQDDDTEGLSQNDLDCLRDKILRSHHEFRSSVKQGDKDYIRELHKYSKFKQDEKILSRLDTDYKKLSKYFICASKLEVARIKPRLINVDESNLFKRLFKLVRHSWSMPYSKGYGRRIRFIVWDDFHDSVIGIIGLQSPPADLKARDQLFDYPENQKLPLVNQTLDVYTLGAIPPYSNLLGGKLVAGLVGADAIRQVYWSKYAGKRSQINNVLVEQPLVGATTTSAFGRSSIYNRLKYQDRLLARPIGYTRGYGTIHLEPYFEELTGILKAHNIYHNGGYGKGPKPKWQNAVRALKILGLNSEYLQHGLGREVFLFEFFDDLKTGMSGGSFGRALLLDSEEYSQYWLERWAEPRAIRYPDWRCFDVNGYFLSCFTSNYSA</sequence>
<evidence type="ECO:0000313" key="2">
    <source>
        <dbReference type="Proteomes" id="UP000244441"/>
    </source>
</evidence>